<keyword evidence="2" id="KW-1185">Reference proteome</keyword>
<dbReference type="EMBL" id="SRZC01000011">
    <property type="protein sequence ID" value="TGX82250.1"/>
    <property type="molecule type" value="Genomic_DNA"/>
</dbReference>
<protein>
    <submittedName>
        <fullName evidence="1">Uncharacterized protein</fullName>
    </submittedName>
</protein>
<evidence type="ECO:0000313" key="2">
    <source>
        <dbReference type="Proteomes" id="UP000308886"/>
    </source>
</evidence>
<dbReference type="Proteomes" id="UP000308886">
    <property type="component" value="Unassembled WGS sequence"/>
</dbReference>
<reference evidence="1" key="1">
    <citation type="submission" date="2019-04" db="EMBL/GenBank/DDBJ databases">
        <title>Microbes associate with the intestines of laboratory mice.</title>
        <authorList>
            <person name="Navarre W."/>
            <person name="Wong E."/>
            <person name="Huang K."/>
            <person name="Tropini C."/>
            <person name="Ng K."/>
            <person name="Yu B."/>
        </authorList>
    </citation>
    <scope>NUCLEOTIDE SEQUENCE</scope>
    <source>
        <strain evidence="1">NM73_A23</strain>
    </source>
</reference>
<comment type="caution">
    <text evidence="1">The sequence shown here is derived from an EMBL/GenBank/DDBJ whole genome shotgun (WGS) entry which is preliminary data.</text>
</comment>
<evidence type="ECO:0000313" key="1">
    <source>
        <dbReference type="EMBL" id="TGX82250.1"/>
    </source>
</evidence>
<name>A0AC61QPY8_9BACT</name>
<accession>A0AC61QPY8</accession>
<sequence length="128" mass="14498">MLRATTESPGFLEVGTGGFFKEQDPNVAVEELQEKWVDGSHVMYIGKTGGKEGKATLKSRLKQYFGFGAGKAVGHRGGRYIWQLSDSRSLVVCWKILHDEEPRDVEARMIQDFKREHNGQRPFANLQE</sequence>
<proteinExistence type="predicted"/>
<organism evidence="1 2">
    <name type="scientific">Palleniella muris</name>
    <dbReference type="NCBI Taxonomy" id="3038145"/>
    <lineage>
        <taxon>Bacteria</taxon>
        <taxon>Pseudomonadati</taxon>
        <taxon>Bacteroidota</taxon>
        <taxon>Bacteroidia</taxon>
        <taxon>Bacteroidales</taxon>
        <taxon>Prevotellaceae</taxon>
        <taxon>Palleniella</taxon>
    </lineage>
</organism>
<gene>
    <name evidence="1" type="ORF">E5358_08090</name>
</gene>